<dbReference type="CDD" id="cd00075">
    <property type="entry name" value="HATPase"/>
    <property type="match status" value="1"/>
</dbReference>
<dbReference type="GO" id="GO:0005524">
    <property type="term" value="F:ATP binding"/>
    <property type="evidence" value="ECO:0007669"/>
    <property type="project" value="UniProtKB-KW"/>
</dbReference>
<dbReference type="Gene3D" id="3.30.565.10">
    <property type="entry name" value="Histidine kinase-like ATPase, C-terminal domain"/>
    <property type="match status" value="1"/>
</dbReference>
<dbReference type="InterPro" id="IPR050398">
    <property type="entry name" value="HssS/ArlS-like"/>
</dbReference>
<sequence length="463" mass="50927">MKMIYRFHLSFALLLICILAITAALIYPLLLDTLVDNQRKELRDQAGLLMEWTPVMPLLPAQENDGQVPQVPAEQKNLTTASSTGMTNAVLIAPGEKVVYSTLTSEATTELVQLSKQDSLGSRGIWQGKDDQYIIETLSIPGVKPDEQGVTAVMTAPLSKIKAMQLALFERLMIILSVGGIFAFLLSMLISRRLVKPLWKLKAELNKVEMRRFSEVQLIETGGEIGEVAKAVHNLASELDKYQHTQKQFFQNASHELKTPLMSIQGYAEGIKDGIFTGEHANKGLDVIVKECERLKKIVTEMILLAKLESEGGIFHMDRVSVRELIAEALERINPLLVKSGLQIETTGPGNGQELMIYADREKLLQALINILGNATRYAKETIRIETSADSEGIDIGISDDGEGIPEPLLSQLFERFVKGKNGETGLGLAISRAIVEQCRGRISAHNEPGGGAAFVLRFPPLS</sequence>
<keyword evidence="12" id="KW-0902">Two-component regulatory system</keyword>
<dbReference type="SUPFAM" id="SSF55874">
    <property type="entry name" value="ATPase domain of HSP90 chaperone/DNA topoisomerase II/histidine kinase"/>
    <property type="match status" value="1"/>
</dbReference>
<dbReference type="InterPro" id="IPR003661">
    <property type="entry name" value="HisK_dim/P_dom"/>
</dbReference>
<keyword evidence="10" id="KW-0067">ATP-binding</keyword>
<dbReference type="Pfam" id="PF02518">
    <property type="entry name" value="HATPase_c"/>
    <property type="match status" value="1"/>
</dbReference>
<evidence type="ECO:0000256" key="10">
    <source>
        <dbReference type="ARBA" id="ARBA00022840"/>
    </source>
</evidence>
<dbReference type="OrthoDB" id="9780718at2"/>
<dbReference type="SUPFAM" id="SSF47384">
    <property type="entry name" value="Homodimeric domain of signal transducing histidine kinase"/>
    <property type="match status" value="1"/>
</dbReference>
<evidence type="ECO:0000256" key="6">
    <source>
        <dbReference type="ARBA" id="ARBA00022679"/>
    </source>
</evidence>
<keyword evidence="11 14" id="KW-1133">Transmembrane helix</keyword>
<evidence type="ECO:0000259" key="16">
    <source>
        <dbReference type="PROSITE" id="PS50885"/>
    </source>
</evidence>
<keyword evidence="4" id="KW-1003">Cell membrane</keyword>
<evidence type="ECO:0000256" key="11">
    <source>
        <dbReference type="ARBA" id="ARBA00022989"/>
    </source>
</evidence>
<comment type="catalytic activity">
    <reaction evidence="1">
        <text>ATP + protein L-histidine = ADP + protein N-phospho-L-histidine.</text>
        <dbReference type="EC" id="2.7.13.3"/>
    </reaction>
</comment>
<evidence type="ECO:0000313" key="17">
    <source>
        <dbReference type="EMBL" id="BBI32637.1"/>
    </source>
</evidence>
<dbReference type="PROSITE" id="PS50109">
    <property type="entry name" value="HIS_KIN"/>
    <property type="match status" value="1"/>
</dbReference>
<dbReference type="AlphaFoldDB" id="A0A3T1D3F3"/>
<dbReference type="PANTHER" id="PTHR45528">
    <property type="entry name" value="SENSOR HISTIDINE KINASE CPXA"/>
    <property type="match status" value="1"/>
</dbReference>
<evidence type="ECO:0000256" key="1">
    <source>
        <dbReference type="ARBA" id="ARBA00000085"/>
    </source>
</evidence>
<keyword evidence="13 14" id="KW-0472">Membrane</keyword>
<name>A0A3T1D3F3_9BACL</name>
<keyword evidence="18" id="KW-1185">Reference proteome</keyword>
<comment type="subcellular location">
    <subcellularLocation>
        <location evidence="2">Cell membrane</location>
        <topology evidence="2">Multi-pass membrane protein</topology>
    </subcellularLocation>
</comment>
<evidence type="ECO:0000256" key="5">
    <source>
        <dbReference type="ARBA" id="ARBA00022553"/>
    </source>
</evidence>
<evidence type="ECO:0000259" key="15">
    <source>
        <dbReference type="PROSITE" id="PS50109"/>
    </source>
</evidence>
<dbReference type="EMBL" id="AP019400">
    <property type="protein sequence ID" value="BBI32637.1"/>
    <property type="molecule type" value="Genomic_DNA"/>
</dbReference>
<dbReference type="PRINTS" id="PR00344">
    <property type="entry name" value="BCTRLSENSOR"/>
</dbReference>
<keyword evidence="8" id="KW-0547">Nucleotide-binding</keyword>
<keyword evidence="7 14" id="KW-0812">Transmembrane</keyword>
<dbReference type="Pfam" id="PF00512">
    <property type="entry name" value="HisKA"/>
    <property type="match status" value="1"/>
</dbReference>
<feature type="domain" description="HAMP" evidence="16">
    <location>
        <begin position="192"/>
        <end position="244"/>
    </location>
</feature>
<dbReference type="Gene3D" id="1.10.287.130">
    <property type="match status" value="1"/>
</dbReference>
<dbReference type="SMART" id="SM00387">
    <property type="entry name" value="HATPase_c"/>
    <property type="match status" value="1"/>
</dbReference>
<dbReference type="Gene3D" id="6.10.340.10">
    <property type="match status" value="1"/>
</dbReference>
<evidence type="ECO:0000256" key="13">
    <source>
        <dbReference type="ARBA" id="ARBA00023136"/>
    </source>
</evidence>
<reference evidence="17 18" key="1">
    <citation type="submission" date="2019-01" db="EMBL/GenBank/DDBJ databases">
        <title>Complete genome sequence of Cohnella hallensis HS21 isolated from Korean fir (Abies koreana) rhizospheric soil.</title>
        <authorList>
            <person name="Jiang L."/>
            <person name="Kang S.W."/>
            <person name="Kim S."/>
            <person name="Jung J."/>
            <person name="Kim C.Y."/>
            <person name="Kim D.H."/>
            <person name="Kim S.W."/>
            <person name="Lee J."/>
        </authorList>
    </citation>
    <scope>NUCLEOTIDE SEQUENCE [LARGE SCALE GENOMIC DNA]</scope>
    <source>
        <strain evidence="17 18">HS21</strain>
    </source>
</reference>
<keyword evidence="9 17" id="KW-0418">Kinase</keyword>
<dbReference type="RefSeq" id="WP_130607313.1">
    <property type="nucleotide sequence ID" value="NZ_AP019400.1"/>
</dbReference>
<dbReference type="PANTHER" id="PTHR45528:SF1">
    <property type="entry name" value="SENSOR HISTIDINE KINASE CPXA"/>
    <property type="match status" value="1"/>
</dbReference>
<evidence type="ECO:0000256" key="3">
    <source>
        <dbReference type="ARBA" id="ARBA00012438"/>
    </source>
</evidence>
<gene>
    <name evidence="17" type="ORF">KCTCHS21_20360</name>
</gene>
<feature type="domain" description="Histidine kinase" evidence="15">
    <location>
        <begin position="252"/>
        <end position="463"/>
    </location>
</feature>
<dbReference type="PROSITE" id="PS50885">
    <property type="entry name" value="HAMP"/>
    <property type="match status" value="1"/>
</dbReference>
<evidence type="ECO:0000256" key="9">
    <source>
        <dbReference type="ARBA" id="ARBA00022777"/>
    </source>
</evidence>
<dbReference type="FunFam" id="1.10.287.130:FF:000001">
    <property type="entry name" value="Two-component sensor histidine kinase"/>
    <property type="match status" value="1"/>
</dbReference>
<evidence type="ECO:0000256" key="4">
    <source>
        <dbReference type="ARBA" id="ARBA00022475"/>
    </source>
</evidence>
<evidence type="ECO:0000256" key="14">
    <source>
        <dbReference type="SAM" id="Phobius"/>
    </source>
</evidence>
<dbReference type="InterPro" id="IPR004358">
    <property type="entry name" value="Sig_transdc_His_kin-like_C"/>
</dbReference>
<dbReference type="InterPro" id="IPR036097">
    <property type="entry name" value="HisK_dim/P_sf"/>
</dbReference>
<feature type="transmembrane region" description="Helical" evidence="14">
    <location>
        <begin position="172"/>
        <end position="190"/>
    </location>
</feature>
<dbReference type="CDD" id="cd00082">
    <property type="entry name" value="HisKA"/>
    <property type="match status" value="1"/>
</dbReference>
<dbReference type="KEGG" id="cohn:KCTCHS21_20360"/>
<dbReference type="GO" id="GO:0005886">
    <property type="term" value="C:plasma membrane"/>
    <property type="evidence" value="ECO:0007669"/>
    <property type="project" value="UniProtKB-SubCell"/>
</dbReference>
<dbReference type="EC" id="2.7.13.3" evidence="3"/>
<dbReference type="Proteomes" id="UP000289856">
    <property type="component" value="Chromosome"/>
</dbReference>
<organism evidence="17 18">
    <name type="scientific">Cohnella abietis</name>
    <dbReference type="NCBI Taxonomy" id="2507935"/>
    <lineage>
        <taxon>Bacteria</taxon>
        <taxon>Bacillati</taxon>
        <taxon>Bacillota</taxon>
        <taxon>Bacilli</taxon>
        <taxon>Bacillales</taxon>
        <taxon>Paenibacillaceae</taxon>
        <taxon>Cohnella</taxon>
    </lineage>
</organism>
<dbReference type="InterPro" id="IPR003660">
    <property type="entry name" value="HAMP_dom"/>
</dbReference>
<evidence type="ECO:0000256" key="7">
    <source>
        <dbReference type="ARBA" id="ARBA00022692"/>
    </source>
</evidence>
<dbReference type="GO" id="GO:0000155">
    <property type="term" value="F:phosphorelay sensor kinase activity"/>
    <property type="evidence" value="ECO:0007669"/>
    <property type="project" value="InterPro"/>
</dbReference>
<evidence type="ECO:0000256" key="8">
    <source>
        <dbReference type="ARBA" id="ARBA00022741"/>
    </source>
</evidence>
<accession>A0A3T1D3F3</accession>
<dbReference type="InterPro" id="IPR036890">
    <property type="entry name" value="HATPase_C_sf"/>
</dbReference>
<proteinExistence type="predicted"/>
<keyword evidence="5" id="KW-0597">Phosphoprotein</keyword>
<evidence type="ECO:0000256" key="12">
    <source>
        <dbReference type="ARBA" id="ARBA00023012"/>
    </source>
</evidence>
<dbReference type="SMART" id="SM00388">
    <property type="entry name" value="HisKA"/>
    <property type="match status" value="1"/>
</dbReference>
<dbReference type="InterPro" id="IPR005467">
    <property type="entry name" value="His_kinase_dom"/>
</dbReference>
<dbReference type="InterPro" id="IPR003594">
    <property type="entry name" value="HATPase_dom"/>
</dbReference>
<evidence type="ECO:0000256" key="2">
    <source>
        <dbReference type="ARBA" id="ARBA00004651"/>
    </source>
</evidence>
<evidence type="ECO:0000313" key="18">
    <source>
        <dbReference type="Proteomes" id="UP000289856"/>
    </source>
</evidence>
<keyword evidence="6" id="KW-0808">Transferase</keyword>
<protein>
    <recommendedName>
        <fullName evidence="3">histidine kinase</fullName>
        <ecNumber evidence="3">2.7.13.3</ecNumber>
    </recommendedName>
</protein>